<organism evidence="1 2">
    <name type="scientific">Paramecium primaurelia</name>
    <dbReference type="NCBI Taxonomy" id="5886"/>
    <lineage>
        <taxon>Eukaryota</taxon>
        <taxon>Sar</taxon>
        <taxon>Alveolata</taxon>
        <taxon>Ciliophora</taxon>
        <taxon>Intramacronucleata</taxon>
        <taxon>Oligohymenophorea</taxon>
        <taxon>Peniculida</taxon>
        <taxon>Parameciidae</taxon>
        <taxon>Paramecium</taxon>
    </lineage>
</organism>
<reference evidence="1" key="1">
    <citation type="submission" date="2021-01" db="EMBL/GenBank/DDBJ databases">
        <authorList>
            <consortium name="Genoscope - CEA"/>
            <person name="William W."/>
        </authorList>
    </citation>
    <scope>NUCLEOTIDE SEQUENCE</scope>
</reference>
<dbReference type="AlphaFoldDB" id="A0A8S1NZ33"/>
<keyword evidence="2" id="KW-1185">Reference proteome</keyword>
<sequence>MSIANKMETITFQLYQILASQSEVQLAQNYSQETNRYSTIIVFQRYTSDNKTIFFFAYDSNSLIIIQQQHYKVEEMVKDLYHYFMKVQDFLLQILTKNQETIIHFINYASLNEFDNIQIKQEAYKLLEFPFPKSKIIIWMENKETLQFSKDYLGIQISFQQLALLKIERNLIRNQEIYEEFIIKQITQIQEIHQQFKLNLELCESQVRSFNFVNLITDITFIQDVPDQIEYLAQLIMNLSRYTCLDSVLMIAKLKLYRQNALLRRTFNQQKLKINEYLQIVQTDLTIFQQEKYCHFPKKGENSQKCKVCQKNNKKVRKSSFVCEACKKHYKINITLCTTKCFKVFHLNPEKYLRRKNRTKQAKVEE</sequence>
<dbReference type="Proteomes" id="UP000688137">
    <property type="component" value="Unassembled WGS sequence"/>
</dbReference>
<protein>
    <submittedName>
        <fullName evidence="1">Uncharacterized protein</fullName>
    </submittedName>
</protein>
<evidence type="ECO:0000313" key="1">
    <source>
        <dbReference type="EMBL" id="CAD8096829.1"/>
    </source>
</evidence>
<name>A0A8S1NZ33_PARPR</name>
<accession>A0A8S1NZ33</accession>
<comment type="caution">
    <text evidence="1">The sequence shown here is derived from an EMBL/GenBank/DDBJ whole genome shotgun (WGS) entry which is preliminary data.</text>
</comment>
<dbReference type="OMA" id="STIIVFQ"/>
<dbReference type="EMBL" id="CAJJDM010000105">
    <property type="protein sequence ID" value="CAD8096829.1"/>
    <property type="molecule type" value="Genomic_DNA"/>
</dbReference>
<evidence type="ECO:0000313" key="2">
    <source>
        <dbReference type="Proteomes" id="UP000688137"/>
    </source>
</evidence>
<gene>
    <name evidence="1" type="ORF">PPRIM_AZ9-3.1.T1020123</name>
</gene>
<proteinExistence type="predicted"/>